<dbReference type="PANTHER" id="PTHR22926">
    <property type="entry name" value="PHOSPHO-N-ACETYLMURAMOYL-PENTAPEPTIDE-TRANSFERASE"/>
    <property type="match status" value="1"/>
</dbReference>
<name>A0ABY2CYA2_GULMO</name>
<feature type="transmembrane region" description="Helical" evidence="7">
    <location>
        <begin position="334"/>
        <end position="350"/>
    </location>
</feature>
<feature type="transmembrane region" description="Helical" evidence="7">
    <location>
        <begin position="312"/>
        <end position="328"/>
    </location>
</feature>
<feature type="transmembrane region" description="Helical" evidence="7">
    <location>
        <begin position="45"/>
        <end position="66"/>
    </location>
</feature>
<feature type="transmembrane region" description="Helical" evidence="7">
    <location>
        <begin position="104"/>
        <end position="127"/>
    </location>
</feature>
<keyword evidence="5 7" id="KW-1133">Transmembrane helix</keyword>
<dbReference type="EMBL" id="SMDA01000003">
    <property type="protein sequence ID" value="TCW32449.1"/>
    <property type="molecule type" value="Genomic_DNA"/>
</dbReference>
<protein>
    <submittedName>
        <fullName evidence="8">UDP-N-acetylmuramyl pentapeptide phosphotransferase/UDP-N-acetylglucosamine-1-phosphate transferase</fullName>
    </submittedName>
</protein>
<dbReference type="InterPro" id="IPR000715">
    <property type="entry name" value="Glycosyl_transferase_4"/>
</dbReference>
<feature type="transmembrane region" description="Helical" evidence="7">
    <location>
        <begin position="188"/>
        <end position="208"/>
    </location>
</feature>
<comment type="subcellular location">
    <subcellularLocation>
        <location evidence="1">Cell membrane</location>
        <topology evidence="1">Multi-pass membrane protein</topology>
    </subcellularLocation>
</comment>
<feature type="transmembrane region" description="Helical" evidence="7">
    <location>
        <begin position="244"/>
        <end position="263"/>
    </location>
</feature>
<evidence type="ECO:0000256" key="6">
    <source>
        <dbReference type="ARBA" id="ARBA00023136"/>
    </source>
</evidence>
<proteinExistence type="predicted"/>
<evidence type="ECO:0000256" key="4">
    <source>
        <dbReference type="ARBA" id="ARBA00022692"/>
    </source>
</evidence>
<keyword evidence="6 7" id="KW-0472">Membrane</keyword>
<keyword evidence="9" id="KW-1185">Reference proteome</keyword>
<evidence type="ECO:0000256" key="5">
    <source>
        <dbReference type="ARBA" id="ARBA00022989"/>
    </source>
</evidence>
<sequence length="367" mass="39709">MLLAILIITFVIALVVCMFCIRLVRHAGLDPVQRGPQKFHVRPTGRIGGVGILSGLLGAVGLLHVVEAPIDAALLSLLMLAAVPVFLAGLVEDLSRKVSPRFRLAGAFASALLASLLMGAVVPSFGLPGLDRLLAGSPLLALTCTMFAVGGVCHAFNIIDGYNGVLGGSALFVAAALAYVAYKTGQQGVLVASVALMGSLLGFLVWNFPAGLLFAGDGGAYLVGFLLAEMSVLLVEGGRGAVSPWFPMLLMIYPVFETLFSIYRKKHLRKMSPGVPDGLHFHMLVYKRLVRWMVGSDDVAAKIRRNSLTAPYLWAVTLSAVLPALLFWQSERLLQGACLAFVLFYLWTYTRIVRFRVPRWWVLRKRG</sequence>
<feature type="transmembrane region" description="Helical" evidence="7">
    <location>
        <begin position="72"/>
        <end position="92"/>
    </location>
</feature>
<organism evidence="8 9">
    <name type="scientific">Gulbenkiania mobilis</name>
    <dbReference type="NCBI Taxonomy" id="397457"/>
    <lineage>
        <taxon>Bacteria</taxon>
        <taxon>Pseudomonadati</taxon>
        <taxon>Pseudomonadota</taxon>
        <taxon>Betaproteobacteria</taxon>
        <taxon>Neisseriales</taxon>
        <taxon>Chromobacteriaceae</taxon>
        <taxon>Gulbenkiania</taxon>
    </lineage>
</organism>
<dbReference type="CDD" id="cd06912">
    <property type="entry name" value="GT_MraY_like"/>
    <property type="match status" value="1"/>
</dbReference>
<evidence type="ECO:0000313" key="8">
    <source>
        <dbReference type="EMBL" id="TCW32449.1"/>
    </source>
</evidence>
<dbReference type="Proteomes" id="UP000294801">
    <property type="component" value="Unassembled WGS sequence"/>
</dbReference>
<gene>
    <name evidence="8" type="ORF">EV669_103366</name>
</gene>
<dbReference type="RefSeq" id="WP_318271348.1">
    <property type="nucleotide sequence ID" value="NZ_SMDA01000003.1"/>
</dbReference>
<feature type="transmembrane region" description="Helical" evidence="7">
    <location>
        <begin position="139"/>
        <end position="158"/>
    </location>
</feature>
<evidence type="ECO:0000256" key="1">
    <source>
        <dbReference type="ARBA" id="ARBA00004651"/>
    </source>
</evidence>
<keyword evidence="2" id="KW-1003">Cell membrane</keyword>
<evidence type="ECO:0000256" key="2">
    <source>
        <dbReference type="ARBA" id="ARBA00022475"/>
    </source>
</evidence>
<feature type="transmembrane region" description="Helical" evidence="7">
    <location>
        <begin position="165"/>
        <end position="182"/>
    </location>
</feature>
<comment type="caution">
    <text evidence="8">The sequence shown here is derived from an EMBL/GenBank/DDBJ whole genome shotgun (WGS) entry which is preliminary data.</text>
</comment>
<keyword evidence="3" id="KW-0808">Transferase</keyword>
<keyword evidence="4 7" id="KW-0812">Transmembrane</keyword>
<feature type="transmembrane region" description="Helical" evidence="7">
    <location>
        <begin position="220"/>
        <end position="238"/>
    </location>
</feature>
<dbReference type="Pfam" id="PF00953">
    <property type="entry name" value="Glycos_transf_4"/>
    <property type="match status" value="1"/>
</dbReference>
<evidence type="ECO:0000256" key="3">
    <source>
        <dbReference type="ARBA" id="ARBA00022679"/>
    </source>
</evidence>
<reference evidence="8 9" key="1">
    <citation type="submission" date="2019-03" db="EMBL/GenBank/DDBJ databases">
        <title>Genomic Encyclopedia of Type Strains, Phase IV (KMG-IV): sequencing the most valuable type-strain genomes for metagenomic binning, comparative biology and taxonomic classification.</title>
        <authorList>
            <person name="Goeker M."/>
        </authorList>
    </citation>
    <scope>NUCLEOTIDE SEQUENCE [LARGE SCALE GENOMIC DNA]</scope>
    <source>
        <strain evidence="8 9">DSM 18507</strain>
    </source>
</reference>
<evidence type="ECO:0000256" key="7">
    <source>
        <dbReference type="SAM" id="Phobius"/>
    </source>
</evidence>
<dbReference type="PANTHER" id="PTHR22926:SF3">
    <property type="entry name" value="UNDECAPRENYL-PHOSPHATE ALPHA-N-ACETYLGLUCOSAMINYL 1-PHOSPHATE TRANSFERASE"/>
    <property type="match status" value="1"/>
</dbReference>
<evidence type="ECO:0000313" key="9">
    <source>
        <dbReference type="Proteomes" id="UP000294801"/>
    </source>
</evidence>
<feature type="transmembrane region" description="Helical" evidence="7">
    <location>
        <begin position="6"/>
        <end position="24"/>
    </location>
</feature>
<accession>A0ABY2CYA2</accession>